<reference evidence="1 2" key="1">
    <citation type="submission" date="2023-06" db="EMBL/GenBank/DDBJ databases">
        <title>Identification and characterization of antibiotic-resistant Gram-negative bacteria.</title>
        <authorList>
            <person name="Cho G.-S."/>
            <person name="Lee J."/>
            <person name="Tai E."/>
            <person name="Jeong S."/>
            <person name="Kim I."/>
            <person name="Kim B.-E."/>
            <person name="Jeong M.-I."/>
            <person name="Oh K.-K."/>
            <person name="Franz C.M.A.P."/>
        </authorList>
    </citation>
    <scope>NUCLEOTIDE SEQUENCE [LARGE SCALE GENOMIC DNA]</scope>
    <source>
        <strain evidence="1 2">V106_12</strain>
    </source>
</reference>
<dbReference type="Proteomes" id="UP001223214">
    <property type="component" value="Unassembled WGS sequence"/>
</dbReference>
<name>A0AAP4D3U2_9ENTR</name>
<sequence length="281" mass="33348">MTVILLDELYVSLSREFSEQCGLLEKFLIKNGLEDYLSDYQKIKAKTLEEIEPYKRIDTCKANNINIIDEEYYIEHSGLPEYEKFSGFLVPKPTVYKKTIEEELLKYSSTDVFIYRNCKYQKYYLPLSMRNFYWGVYKWEQGDKFKSCEHLMDALKYILFCVYNNDENPCQEYLKFKVDFGKAARQYYSSLGGKARSEKYKLIQKAIKELLKICKPEEGWKSIVSAVDDLEVHIQEYIEYAGMNINDNDEDKLISLRDTIIKWASTDLKNEFSQVIVRKRK</sequence>
<proteinExistence type="predicted"/>
<gene>
    <name evidence="1" type="ORF">QQF32_06860</name>
</gene>
<comment type="caution">
    <text evidence="1">The sequence shown here is derived from an EMBL/GenBank/DDBJ whole genome shotgun (WGS) entry which is preliminary data.</text>
</comment>
<dbReference type="EMBL" id="JASSOM010000046">
    <property type="protein sequence ID" value="MDK9362912.1"/>
    <property type="molecule type" value="Genomic_DNA"/>
</dbReference>
<protein>
    <submittedName>
        <fullName evidence="1">Uncharacterized protein</fullName>
    </submittedName>
</protein>
<evidence type="ECO:0000313" key="2">
    <source>
        <dbReference type="Proteomes" id="UP001223214"/>
    </source>
</evidence>
<dbReference type="RefSeq" id="WP_285149207.1">
    <property type="nucleotide sequence ID" value="NZ_JASSOM010000046.1"/>
</dbReference>
<organism evidence="1 2">
    <name type="scientific">Lelliottia wanjuensis</name>
    <dbReference type="NCBI Taxonomy" id="3050585"/>
    <lineage>
        <taxon>Bacteria</taxon>
        <taxon>Pseudomonadati</taxon>
        <taxon>Pseudomonadota</taxon>
        <taxon>Gammaproteobacteria</taxon>
        <taxon>Enterobacterales</taxon>
        <taxon>Enterobacteriaceae</taxon>
        <taxon>Lelliottia</taxon>
    </lineage>
</organism>
<dbReference type="AlphaFoldDB" id="A0AAP4D3U2"/>
<keyword evidence="2" id="KW-1185">Reference proteome</keyword>
<evidence type="ECO:0000313" key="1">
    <source>
        <dbReference type="EMBL" id="MDK9362912.1"/>
    </source>
</evidence>
<accession>A0AAP4D3U2</accession>